<dbReference type="EMBL" id="LWHJ01000029">
    <property type="protein sequence ID" value="OAQ38773.1"/>
    <property type="molecule type" value="Genomic_DNA"/>
</dbReference>
<dbReference type="Proteomes" id="UP000078459">
    <property type="component" value="Unassembled WGS sequence"/>
</dbReference>
<feature type="domain" description="Gingipain" evidence="2">
    <location>
        <begin position="544"/>
        <end position="915"/>
    </location>
</feature>
<dbReference type="InterPro" id="IPR029031">
    <property type="entry name" value="Gingipain_N_sf"/>
</dbReference>
<gene>
    <name evidence="4" type="ORF">A5893_12045</name>
</gene>
<feature type="domain" description="FlgD/Vpr Ig-like" evidence="3">
    <location>
        <begin position="1193"/>
        <end position="1259"/>
    </location>
</feature>
<name>A0A179DE72_9SPHI</name>
<evidence type="ECO:0000259" key="3">
    <source>
        <dbReference type="Pfam" id="PF13860"/>
    </source>
</evidence>
<dbReference type="RefSeq" id="WP_068822926.1">
    <property type="nucleotide sequence ID" value="NZ_LWHJ01000029.1"/>
</dbReference>
<reference evidence="4 5" key="1">
    <citation type="submission" date="2016-04" db="EMBL/GenBank/DDBJ databases">
        <authorList>
            <person name="Evans L.H."/>
            <person name="Alamgir A."/>
            <person name="Owens N."/>
            <person name="Weber N.D."/>
            <person name="Virtaneva K."/>
            <person name="Barbian K."/>
            <person name="Babar A."/>
            <person name="Rosenke K."/>
        </authorList>
    </citation>
    <scope>NUCLEOTIDE SEQUENCE [LARGE SCALE GENOMIC DNA]</scope>
    <source>
        <strain evidence="4 5">CCM 8644</strain>
    </source>
</reference>
<keyword evidence="5" id="KW-1185">Reference proteome</keyword>
<dbReference type="InterPro" id="IPR001769">
    <property type="entry name" value="Gingipain"/>
</dbReference>
<dbReference type="Pfam" id="PF13860">
    <property type="entry name" value="FlgD_ig"/>
    <property type="match status" value="1"/>
</dbReference>
<keyword evidence="1" id="KW-0732">Signal</keyword>
<proteinExistence type="predicted"/>
<reference evidence="4 5" key="2">
    <citation type="submission" date="2016-06" db="EMBL/GenBank/DDBJ databases">
        <title>Pedobacter psychrophilus sp. nov., isolated from Antarctic fragmentary rock.</title>
        <authorList>
            <person name="Svec P."/>
        </authorList>
    </citation>
    <scope>NUCLEOTIDE SEQUENCE [LARGE SCALE GENOMIC DNA]</scope>
    <source>
        <strain evidence="4 5">CCM 8644</strain>
    </source>
</reference>
<evidence type="ECO:0000256" key="1">
    <source>
        <dbReference type="ARBA" id="ARBA00022729"/>
    </source>
</evidence>
<evidence type="ECO:0000313" key="5">
    <source>
        <dbReference type="Proteomes" id="UP000078459"/>
    </source>
</evidence>
<dbReference type="SUPFAM" id="SSF52129">
    <property type="entry name" value="Caspase-like"/>
    <property type="match status" value="1"/>
</dbReference>
<dbReference type="CDD" id="cd02258">
    <property type="entry name" value="Peptidase_C25_N"/>
    <property type="match status" value="1"/>
</dbReference>
<dbReference type="InterPro" id="IPR029030">
    <property type="entry name" value="Caspase-like_dom_sf"/>
</dbReference>
<protein>
    <recommendedName>
        <fullName evidence="6">Gingipain domain-containing protein</fullName>
    </recommendedName>
</protein>
<dbReference type="Gene3D" id="3.40.50.10390">
    <property type="entry name" value="Gingipain r, domain 1"/>
    <property type="match status" value="1"/>
</dbReference>
<sequence length="1278" mass="142930">MKSIVYKVFITSLIYICFCKPLFAQNSIEIKNIDWVSDTVLKQNLPIHIAQIDFPRYNPEKFGNLPTVYLKVPVASKNNNVNIKINSLSAAIFPVSSNINEKIKENIQLEYYTVKENNQLFVLISFLPIIKTNDGLKKINTYQLEINPVKENAITPKVLRNYKANSVLASGNWYKIGVKDEGIYRISSDFLKSLGIDVNTINPKNIRVYGNGGAMLPQPNALNRIDDLQENAIEVFGEVDNKFDNSDYVLFYAPGNTTWKANNANQYFEHQNNVYTDSSYYYINVDLGAGKRININNLTDVPNYLSNSFNDHQLYEKDTYSLITSTIKSGRNWYGENFEFTPNQSFDFDLIGLVNNSPTFVKANMAIRSNISTSAAITLNGQNLYNLSSSALPLTFETDFANLVTQTASLNSVTGNNIKIGITYNKPNAASNAWLDYLEINYRRTLAINNGFLRFRDLKSVGNGNISQFNINNSGTNLRIWDITDAQNPNQSSYLSQSNTVNFITKTDFLKEFVAFNPSSFKEPKLIGKVSNQNLHGLASADLLVISPNNFINEAKRLADFRKSTQGISYQIVTPDQIYNEFSSGKKDATAIRDFVKMFYDRAGGNSSLSPKYLLIFGKGSFDNKSIQFKDNNFVVTYQSENSLSPTQSYTSDDYFALLDDDEGTFPEDYVSNPGLLDIAVGRIPVKTTEEAKNIVDKLINYASINSFGDWRNQIAIVADDEDNNLHLNQAESNAALVNSRYKDINVDKIYFDAYEQQNLAGGSRYPEVGDAINQRINNGALLINYTGHGGETGWAAERVLTLDDIKSWKNNNNLPIIFTATCSFSRWDDPEIVSGGELALLQKDNGVPSIFSTTRIVFASYNFDLNQSFLRALFDAANQNNKVTFGEVFKAAKNNNVGGLNINSRNFTLLGDPTALFPFPSNKVVMNNLSDTLKAGKKINLKGYVADKQGNKLNTFNGFLYPTLLDKPTTITTLGQDQQLNGSYAQNFQTQKNIIYKGKVTVANGDFNFDFIVPKDINLQVGKGKASFYASNNITDAEGANLDLLVGGSALNNQSDKIGPEIKTFLNDENFVSGGITNTNPILLVNLNDESGINTTGIGIGHDIVATLSTTDKNEKIIILNQFYQAKLDSYQEGSVKYNLNNLEPGFYSLKIKAWDVFNNSSEQNITFEVKPSEKLALSHVLNYPNPFTTRTSFQFEHNHPNEDLQVQVNIRTVSGKLVKTINQQVNSLGNRINDIFWDGKDDYGEKLARGIYIYELKVRSTLSSQTVQKIEKLVLL</sequence>
<dbReference type="Gene3D" id="3.40.50.1460">
    <property type="match status" value="1"/>
</dbReference>
<dbReference type="NCBIfam" id="NF033707">
    <property type="entry name" value="T9SS_sortase"/>
    <property type="match status" value="1"/>
</dbReference>
<evidence type="ECO:0008006" key="6">
    <source>
        <dbReference type="Google" id="ProtNLM"/>
    </source>
</evidence>
<dbReference type="STRING" id="1826909.A5893_12045"/>
<dbReference type="InterPro" id="IPR025965">
    <property type="entry name" value="FlgD/Vpr_Ig-like"/>
</dbReference>
<dbReference type="GO" id="GO:0008234">
    <property type="term" value="F:cysteine-type peptidase activity"/>
    <property type="evidence" value="ECO:0007669"/>
    <property type="project" value="InterPro"/>
</dbReference>
<dbReference type="Pfam" id="PF01364">
    <property type="entry name" value="Peptidase_C25"/>
    <property type="match status" value="1"/>
</dbReference>
<evidence type="ECO:0000313" key="4">
    <source>
        <dbReference type="EMBL" id="OAQ38773.1"/>
    </source>
</evidence>
<dbReference type="GO" id="GO:0006508">
    <property type="term" value="P:proteolysis"/>
    <property type="evidence" value="ECO:0007669"/>
    <property type="project" value="InterPro"/>
</dbReference>
<dbReference type="AlphaFoldDB" id="A0A179DE72"/>
<organism evidence="4 5">
    <name type="scientific">Pedobacter psychrophilus</name>
    <dbReference type="NCBI Taxonomy" id="1826909"/>
    <lineage>
        <taxon>Bacteria</taxon>
        <taxon>Pseudomonadati</taxon>
        <taxon>Bacteroidota</taxon>
        <taxon>Sphingobacteriia</taxon>
        <taxon>Sphingobacteriales</taxon>
        <taxon>Sphingobacteriaceae</taxon>
        <taxon>Pedobacter</taxon>
    </lineage>
</organism>
<dbReference type="OrthoDB" id="9809780at2"/>
<evidence type="ECO:0000259" key="2">
    <source>
        <dbReference type="Pfam" id="PF01364"/>
    </source>
</evidence>
<comment type="caution">
    <text evidence="4">The sequence shown here is derived from an EMBL/GenBank/DDBJ whole genome shotgun (WGS) entry which is preliminary data.</text>
</comment>
<accession>A0A179DE72</accession>
<dbReference type="Gene3D" id="2.60.40.4070">
    <property type="match status" value="1"/>
</dbReference>